<reference evidence="4" key="1">
    <citation type="submission" date="2008-12" db="EMBL/GenBank/DDBJ databases">
        <authorList>
            <person name="Zhang H."/>
            <person name="Lin S."/>
        </authorList>
    </citation>
    <scope>NUCLEOTIDE SEQUENCE</scope>
    <source>
        <strain evidence="4">CCMP1975</strain>
    </source>
</reference>
<feature type="compositionally biased region" description="Low complexity" evidence="3">
    <location>
        <begin position="107"/>
        <end position="116"/>
    </location>
</feature>
<organism evidence="4">
    <name type="scientific">Karlodinium veneficum</name>
    <name type="common">Dinoflagellate</name>
    <name type="synonym">Karlodinium micrum</name>
    <dbReference type="NCBI Taxonomy" id="407301"/>
    <lineage>
        <taxon>Eukaryota</taxon>
        <taxon>Sar</taxon>
        <taxon>Alveolata</taxon>
        <taxon>Dinophyceae</taxon>
        <taxon>Gymnodiniales</taxon>
        <taxon>Kareniaceae</taxon>
        <taxon>Karlodinium</taxon>
    </lineage>
</organism>
<reference evidence="4" key="2">
    <citation type="book" date="2010" name="PROCEEDINGS OF 13TH INTERNATIONAL CONFERENCE ON HARMFUL ALGAE" publisher="International Society For The Study of Harmful Algae" city="Hong Kong, China">
        <title>Dinoflagellate meta-transcriptomics enabled by spliced leader.</title>
        <editorList>
            <person name="Unknown A."/>
        </editorList>
        <authorList>
            <person name="Lin S."/>
            <person name="Zhang H."/>
        </authorList>
    </citation>
    <scope>NUCLEOTIDE SEQUENCE</scope>
    <source>
        <strain evidence="4">CCMP1975</strain>
    </source>
</reference>
<evidence type="ECO:0000256" key="1">
    <source>
        <dbReference type="ARBA" id="ARBA00022737"/>
    </source>
</evidence>
<sequence length="263" mass="28582">MKLVLFLDRDLDLSCEVIVSEGATIKDAKSLLALKDQTGATKVEDIDLRLPLKPGRLPLPLPDGMVISEKYAELDVIERVGEDTPTTVEEDQSNELGNYEDEAPEGSAQKAQSQAAADEEPPFPPMAPADIDYLTDVAQEKQSDLKQQASDAVGEGNLGQALQLMTEAICIGCASALMYSKRAEVLLQLRRPRAAVNDCSAALNANPDAAKAFKVRGRAFVMLEEWVAAQADFQEVLKLDYDHDTYLECAAIANKLKGEVDSK</sequence>
<evidence type="ECO:0000256" key="3">
    <source>
        <dbReference type="SAM" id="MobiDB-lite"/>
    </source>
</evidence>
<feature type="non-terminal residue" evidence="4">
    <location>
        <position position="263"/>
    </location>
</feature>
<protein>
    <submittedName>
        <fullName evidence="4">Hsp associated protein-like</fullName>
    </submittedName>
</protein>
<accession>E8Z711</accession>
<feature type="region of interest" description="Disordered" evidence="3">
    <location>
        <begin position="80"/>
        <end position="130"/>
    </location>
</feature>
<evidence type="ECO:0000256" key="2">
    <source>
        <dbReference type="ARBA" id="ARBA00022803"/>
    </source>
</evidence>
<dbReference type="Gene3D" id="1.25.40.10">
    <property type="entry name" value="Tetratricopeptide repeat domain"/>
    <property type="match status" value="1"/>
</dbReference>
<dbReference type="SUPFAM" id="SSF48452">
    <property type="entry name" value="TPR-like"/>
    <property type="match status" value="1"/>
</dbReference>
<keyword evidence="1" id="KW-0677">Repeat</keyword>
<feature type="compositionally biased region" description="Acidic residues" evidence="3">
    <location>
        <begin position="88"/>
        <end position="104"/>
    </location>
</feature>
<dbReference type="EMBL" id="FJ600228">
    <property type="protein sequence ID" value="ACU45241.1"/>
    <property type="molecule type" value="mRNA"/>
</dbReference>
<dbReference type="InterPro" id="IPR019734">
    <property type="entry name" value="TPR_rpt"/>
</dbReference>
<dbReference type="SMART" id="SM00028">
    <property type="entry name" value="TPR"/>
    <property type="match status" value="2"/>
</dbReference>
<dbReference type="GO" id="GO:0030544">
    <property type="term" value="F:Hsp70 protein binding"/>
    <property type="evidence" value="ECO:0007669"/>
    <property type="project" value="TreeGrafter"/>
</dbReference>
<proteinExistence type="evidence at transcript level"/>
<keyword evidence="2" id="KW-0802">TPR repeat</keyword>
<name>E8Z711_KARVE</name>
<dbReference type="InterPro" id="IPR011990">
    <property type="entry name" value="TPR-like_helical_dom_sf"/>
</dbReference>
<evidence type="ECO:0000313" key="4">
    <source>
        <dbReference type="EMBL" id="ACU45241.1"/>
    </source>
</evidence>
<dbReference type="PANTHER" id="PTHR45883">
    <property type="entry name" value="HSC70-INTERACTING PROTEIN"/>
    <property type="match status" value="1"/>
</dbReference>
<dbReference type="AlphaFoldDB" id="E8Z711"/>
<dbReference type="PANTHER" id="PTHR45883:SF2">
    <property type="entry name" value="HSC70-INTERACTING PROTEIN"/>
    <property type="match status" value="1"/>
</dbReference>